<feature type="domain" description="Aconitase/3-isopropylmalate dehydratase large subunit alpha/beta/alpha" evidence="8">
    <location>
        <begin position="8"/>
        <end position="407"/>
    </location>
</feature>
<dbReference type="Gene3D" id="3.20.19.10">
    <property type="entry name" value="Aconitase, domain 4"/>
    <property type="match status" value="1"/>
</dbReference>
<evidence type="ECO:0000256" key="3">
    <source>
        <dbReference type="ARBA" id="ARBA00022723"/>
    </source>
</evidence>
<dbReference type="OrthoDB" id="9764318at2"/>
<evidence type="ECO:0000256" key="6">
    <source>
        <dbReference type="ARBA" id="ARBA00023501"/>
    </source>
</evidence>
<evidence type="ECO:0000256" key="2">
    <source>
        <dbReference type="ARBA" id="ARBA00012926"/>
    </source>
</evidence>
<comment type="subunit">
    <text evidence="1">Monomer.</text>
</comment>
<feature type="compositionally biased region" description="Polar residues" evidence="7">
    <location>
        <begin position="370"/>
        <end position="379"/>
    </location>
</feature>
<evidence type="ECO:0000313" key="11">
    <source>
        <dbReference type="Proteomes" id="UP000216498"/>
    </source>
</evidence>
<dbReference type="AlphaFoldDB" id="A0A265NA56"/>
<dbReference type="GO" id="GO:0006099">
    <property type="term" value="P:tricarboxylic acid cycle"/>
    <property type="evidence" value="ECO:0007669"/>
    <property type="project" value="UniProtKB-UniPathway"/>
</dbReference>
<dbReference type="InterPro" id="IPR000573">
    <property type="entry name" value="AconitaseA/IPMdHydase_ssu_swvl"/>
</dbReference>
<comment type="caution">
    <text evidence="10">The sequence shown here is derived from an EMBL/GenBank/DDBJ whole genome shotgun (WGS) entry which is preliminary data.</text>
</comment>
<dbReference type="EC" id="4.2.1.3" evidence="2"/>
<dbReference type="GO" id="GO:0051539">
    <property type="term" value="F:4 iron, 4 sulfur cluster binding"/>
    <property type="evidence" value="ECO:0007669"/>
    <property type="project" value="TreeGrafter"/>
</dbReference>
<evidence type="ECO:0000256" key="1">
    <source>
        <dbReference type="ARBA" id="ARBA00011245"/>
    </source>
</evidence>
<dbReference type="PANTHER" id="PTHR43160:SF3">
    <property type="entry name" value="ACONITATE HYDRATASE, MITOCHONDRIAL"/>
    <property type="match status" value="1"/>
</dbReference>
<keyword evidence="5" id="KW-0411">Iron-sulfur</keyword>
<dbReference type="InterPro" id="IPR015931">
    <property type="entry name" value="Acnase/IPM_dHydase_lsu_aba_1/3"/>
</dbReference>
<evidence type="ECO:0000313" key="10">
    <source>
        <dbReference type="EMBL" id="OZU88912.1"/>
    </source>
</evidence>
<dbReference type="NCBIfam" id="TIGR01342">
    <property type="entry name" value="acon_putative"/>
    <property type="match status" value="1"/>
</dbReference>
<dbReference type="GO" id="GO:0005829">
    <property type="term" value="C:cytosol"/>
    <property type="evidence" value="ECO:0007669"/>
    <property type="project" value="TreeGrafter"/>
</dbReference>
<keyword evidence="3" id="KW-0479">Metal-binding</keyword>
<dbReference type="InterPro" id="IPR036008">
    <property type="entry name" value="Aconitase_4Fe-4S_dom"/>
</dbReference>
<dbReference type="UniPathway" id="UPA00223"/>
<dbReference type="NCBIfam" id="NF005558">
    <property type="entry name" value="PRK07229.1"/>
    <property type="match status" value="1"/>
</dbReference>
<feature type="region of interest" description="Disordered" evidence="7">
    <location>
        <begin position="368"/>
        <end position="390"/>
    </location>
</feature>
<dbReference type="InterPro" id="IPR001030">
    <property type="entry name" value="Acoase/IPM_deHydtase_lsu_aba"/>
</dbReference>
<dbReference type="Proteomes" id="UP000216498">
    <property type="component" value="Unassembled WGS sequence"/>
</dbReference>
<dbReference type="InterPro" id="IPR015928">
    <property type="entry name" value="Aconitase/3IPM_dehydase_swvl"/>
</dbReference>
<keyword evidence="4" id="KW-0408">Iron</keyword>
<dbReference type="SUPFAM" id="SSF52016">
    <property type="entry name" value="LeuD/IlvD-like"/>
    <property type="match status" value="1"/>
</dbReference>
<dbReference type="PRINTS" id="PR00415">
    <property type="entry name" value="ACONITASE"/>
</dbReference>
<comment type="catalytic activity">
    <reaction evidence="6">
        <text>citrate = D-threo-isocitrate</text>
        <dbReference type="Rhea" id="RHEA:10336"/>
        <dbReference type="ChEBI" id="CHEBI:15562"/>
        <dbReference type="ChEBI" id="CHEBI:16947"/>
        <dbReference type="EC" id="4.2.1.3"/>
    </reaction>
</comment>
<evidence type="ECO:0000256" key="7">
    <source>
        <dbReference type="SAM" id="MobiDB-lite"/>
    </source>
</evidence>
<organism evidence="10 11">
    <name type="scientific">Virgibacillus indicus</name>
    <dbReference type="NCBI Taxonomy" id="2024554"/>
    <lineage>
        <taxon>Bacteria</taxon>
        <taxon>Bacillati</taxon>
        <taxon>Bacillota</taxon>
        <taxon>Bacilli</taxon>
        <taxon>Bacillales</taxon>
        <taxon>Bacillaceae</taxon>
        <taxon>Virgibacillus</taxon>
    </lineage>
</organism>
<sequence length="650" mass="71161">MPLNITQKLIKDHLVSGKMEPGIEIGLKIDQTLTQDATGTLVMLELEAMELERAKTEASAQYVDHNLIQVDSKNPDDHLFLHSATRRFGLYHSRPGNGVSHPVHMQRLAKPGKTLLGSDSHTCANGCMGMLAMGAGGIDVALAIAGEPFYVKMPEVWGIKLTGELPDWVSAKDMILELLRKHDVKGGVGRVIEYYGPGLKHLSAMDRHVIANMGAELGATGTVFPSDKEIKRFLKEQGREDDWIELVADKGATYDIDEELNLSEVEPMIAKPSSPGNVVPVAEVAGTPIYQSYIGSSANPGFRDFAVAAEIVKDRHIADGVSFDINPTSRQMLTDLVKESHIASMLQAGGRMHQAGCNGCIGMGQAPASGRNSLRTTPRNFPGRSGTKEDSVYLCGPETAAVSALTGVITDPRTMDIDYPKVKDPKNPTVDENLLDKPLPYEEAKNVTLHKGPNIASIPKMDEMPDQIEIPVLLKMSDNISTDEILAGGARVLPFRSNLPEISKFTFEIIDDTYYKRGKETVEKGGHAIIGGFNYGQGSSREHAALAPRYLGLRVALVKDFARIHWQNLVNFGVLPLTFVNEEDYDLLMQGDILEATDLRAKVSGGNEFTISVKGKNHQIKVRHTLSERQTEIMLKGGIINWVKDRKIKS</sequence>
<dbReference type="Pfam" id="PF00694">
    <property type="entry name" value="Aconitase_C"/>
    <property type="match status" value="1"/>
</dbReference>
<reference evidence="10 11" key="1">
    <citation type="submission" date="2017-08" db="EMBL/GenBank/DDBJ databases">
        <title>Virgibacillus indicus sp. nov. and Virgibacillus profoundi sp. nov, two moderately halophilic bacteria isolated from marine sediment by using the Microfluidic Streak Plate.</title>
        <authorList>
            <person name="Xu B."/>
            <person name="Hu B."/>
            <person name="Wang J."/>
            <person name="Zhu Y."/>
            <person name="Huang L."/>
            <person name="Du W."/>
            <person name="Huang Y."/>
        </authorList>
    </citation>
    <scope>NUCLEOTIDE SEQUENCE [LARGE SCALE GENOMIC DNA]</scope>
    <source>
        <strain evidence="10 11">IO3-P2-C2</strain>
    </source>
</reference>
<dbReference type="GO" id="GO:0003994">
    <property type="term" value="F:aconitate hydratase activity"/>
    <property type="evidence" value="ECO:0007669"/>
    <property type="project" value="UniProtKB-EC"/>
</dbReference>
<protein>
    <recommendedName>
        <fullName evidence="2">aconitate hydratase</fullName>
        <ecNumber evidence="2">4.2.1.3</ecNumber>
    </recommendedName>
</protein>
<keyword evidence="11" id="KW-1185">Reference proteome</keyword>
<dbReference type="PANTHER" id="PTHR43160">
    <property type="entry name" value="ACONITATE HYDRATASE B"/>
    <property type="match status" value="1"/>
</dbReference>
<gene>
    <name evidence="10" type="ORF">CIL03_07780</name>
</gene>
<proteinExistence type="predicted"/>
<dbReference type="SUPFAM" id="SSF53732">
    <property type="entry name" value="Aconitase iron-sulfur domain"/>
    <property type="match status" value="1"/>
</dbReference>
<feature type="domain" description="Aconitase A/isopropylmalate dehydratase small subunit swivel" evidence="9">
    <location>
        <begin position="523"/>
        <end position="581"/>
    </location>
</feature>
<dbReference type="RefSeq" id="WP_094885271.1">
    <property type="nucleotide sequence ID" value="NZ_NPMS01000003.1"/>
</dbReference>
<name>A0A265NA56_9BACI</name>
<evidence type="ECO:0000256" key="4">
    <source>
        <dbReference type="ARBA" id="ARBA00023004"/>
    </source>
</evidence>
<evidence type="ECO:0000256" key="5">
    <source>
        <dbReference type="ARBA" id="ARBA00023014"/>
    </source>
</evidence>
<evidence type="ECO:0000259" key="8">
    <source>
        <dbReference type="Pfam" id="PF00330"/>
    </source>
</evidence>
<dbReference type="Gene3D" id="3.30.499.10">
    <property type="entry name" value="Aconitase, domain 3"/>
    <property type="match status" value="2"/>
</dbReference>
<dbReference type="InterPro" id="IPR050926">
    <property type="entry name" value="Aconitase/IPM_isomerase"/>
</dbReference>
<evidence type="ECO:0000259" key="9">
    <source>
        <dbReference type="Pfam" id="PF00694"/>
    </source>
</evidence>
<dbReference type="Pfam" id="PF00330">
    <property type="entry name" value="Aconitase"/>
    <property type="match status" value="1"/>
</dbReference>
<accession>A0A265NA56</accession>
<dbReference type="GO" id="GO:0046872">
    <property type="term" value="F:metal ion binding"/>
    <property type="evidence" value="ECO:0007669"/>
    <property type="project" value="UniProtKB-KW"/>
</dbReference>
<dbReference type="InterPro" id="IPR006250">
    <property type="entry name" value="Aconitase_put"/>
</dbReference>
<dbReference type="EMBL" id="NPMS01000003">
    <property type="protein sequence ID" value="OZU88912.1"/>
    <property type="molecule type" value="Genomic_DNA"/>
</dbReference>